<evidence type="ECO:0000256" key="1">
    <source>
        <dbReference type="PROSITE-ProRule" id="PRU00175"/>
    </source>
</evidence>
<keyword evidence="4" id="KW-1185">Reference proteome</keyword>
<proteinExistence type="predicted"/>
<accession>A0A8B7CAP9</accession>
<feature type="domain" description="SWIM-type" evidence="3">
    <location>
        <begin position="55"/>
        <end position="85"/>
    </location>
</feature>
<dbReference type="Pfam" id="PF13639">
    <property type="entry name" value="zf-RING_2"/>
    <property type="match status" value="1"/>
</dbReference>
<dbReference type="InterPro" id="IPR007527">
    <property type="entry name" value="Znf_SWIM"/>
</dbReference>
<organism evidence="4 5">
    <name type="scientific">Phoenix dactylifera</name>
    <name type="common">Date palm</name>
    <dbReference type="NCBI Taxonomy" id="42345"/>
    <lineage>
        <taxon>Eukaryota</taxon>
        <taxon>Viridiplantae</taxon>
        <taxon>Streptophyta</taxon>
        <taxon>Embryophyta</taxon>
        <taxon>Tracheophyta</taxon>
        <taxon>Spermatophyta</taxon>
        <taxon>Magnoliopsida</taxon>
        <taxon>Liliopsida</taxon>
        <taxon>Arecaceae</taxon>
        <taxon>Coryphoideae</taxon>
        <taxon>Phoeniceae</taxon>
        <taxon>Phoenix</taxon>
    </lineage>
</organism>
<keyword evidence="5" id="KW-0808">Transferase</keyword>
<dbReference type="InterPro" id="IPR039903">
    <property type="entry name" value="Zswim2"/>
</dbReference>
<dbReference type="InterPro" id="IPR001841">
    <property type="entry name" value="Znf_RING"/>
</dbReference>
<dbReference type="SMART" id="SM00184">
    <property type="entry name" value="RING"/>
    <property type="match status" value="1"/>
</dbReference>
<dbReference type="RefSeq" id="XP_008795148.3">
    <property type="nucleotide sequence ID" value="XM_008796926.3"/>
</dbReference>
<protein>
    <submittedName>
        <fullName evidence="5">Mitogen-activated protein kinase kinase kinase 1</fullName>
    </submittedName>
</protein>
<reference evidence="5" key="2">
    <citation type="submission" date="2025-08" db="UniProtKB">
        <authorList>
            <consortium name="RefSeq"/>
        </authorList>
    </citation>
    <scope>IDENTIFICATION</scope>
    <source>
        <tissue evidence="5">Young leaves</tissue>
    </source>
</reference>
<dbReference type="PROSITE" id="PS50089">
    <property type="entry name" value="ZF_RING_2"/>
    <property type="match status" value="1"/>
</dbReference>
<evidence type="ECO:0000259" key="3">
    <source>
        <dbReference type="PROSITE" id="PS50966"/>
    </source>
</evidence>
<dbReference type="InterPro" id="IPR013083">
    <property type="entry name" value="Znf_RING/FYVE/PHD"/>
</dbReference>
<evidence type="ECO:0000313" key="5">
    <source>
        <dbReference type="RefSeq" id="XP_008795148.3"/>
    </source>
</evidence>
<dbReference type="GO" id="GO:0016301">
    <property type="term" value="F:kinase activity"/>
    <property type="evidence" value="ECO:0007669"/>
    <property type="project" value="UniProtKB-KW"/>
</dbReference>
<name>A0A8B7CAP9_PHODC</name>
<dbReference type="Proteomes" id="UP000228380">
    <property type="component" value="Chromosome 8"/>
</dbReference>
<dbReference type="AlphaFoldDB" id="A0A8B7CAP9"/>
<dbReference type="GO" id="GO:0061630">
    <property type="term" value="F:ubiquitin protein ligase activity"/>
    <property type="evidence" value="ECO:0007669"/>
    <property type="project" value="InterPro"/>
</dbReference>
<evidence type="ECO:0000259" key="2">
    <source>
        <dbReference type="PROSITE" id="PS50089"/>
    </source>
</evidence>
<dbReference type="PANTHER" id="PTHR21540:SF0">
    <property type="entry name" value="PHD FAMILY PROTEIN"/>
    <property type="match status" value="1"/>
</dbReference>
<dbReference type="Pfam" id="PF04434">
    <property type="entry name" value="SWIM"/>
    <property type="match status" value="1"/>
</dbReference>
<dbReference type="KEGG" id="pda:103710977"/>
<keyword evidence="1" id="KW-0862">Zinc</keyword>
<keyword evidence="1" id="KW-0863">Zinc-finger</keyword>
<dbReference type="GO" id="GO:0008270">
    <property type="term" value="F:zinc ion binding"/>
    <property type="evidence" value="ECO:0007669"/>
    <property type="project" value="UniProtKB-KW"/>
</dbReference>
<reference evidence="4" key="1">
    <citation type="journal article" date="2019" name="Nat. Commun.">
        <title>Genome-wide association mapping of date palm fruit traits.</title>
        <authorList>
            <person name="Hazzouri K.M."/>
            <person name="Gros-Balthazard M."/>
            <person name="Flowers J.M."/>
            <person name="Copetti D."/>
            <person name="Lemansour A."/>
            <person name="Lebrun M."/>
            <person name="Masmoudi K."/>
            <person name="Ferrand S."/>
            <person name="Dhar M.I."/>
            <person name="Fresquez Z.A."/>
            <person name="Rosas U."/>
            <person name="Zhang J."/>
            <person name="Talag J."/>
            <person name="Lee S."/>
            <person name="Kudrna D."/>
            <person name="Powell R.F."/>
            <person name="Leitch I.J."/>
            <person name="Krueger R.R."/>
            <person name="Wing R.A."/>
            <person name="Amiri K.M.A."/>
            <person name="Purugganan M.D."/>
        </authorList>
    </citation>
    <scope>NUCLEOTIDE SEQUENCE [LARGE SCALE GENOMIC DNA]</scope>
    <source>
        <strain evidence="4">cv. Khalas</strain>
    </source>
</reference>
<dbReference type="Gene3D" id="3.30.40.10">
    <property type="entry name" value="Zinc/RING finger domain, C3HC4 (zinc finger)"/>
    <property type="match status" value="1"/>
</dbReference>
<keyword evidence="5" id="KW-0418">Kinase</keyword>
<sequence length="231" mass="24976">MESAGPSTRATTVGTRCNPAQQVADRIIRALRHRLRLLHRSDANFFVLGATGNVYTVTLASTPSCTCPDRTVPCKHILFVLLRVLGLSFDDACIWRRTLRPCQLARLLGTPTAPDVLAGSRARERFHQVFSGNGGDAERLVASAREDDGAVCPICLEEVGGGGRLVTCGTCGNSLHGECLVGWKRSRGRRGTSCVVCRARWTERREQERYVNLAAYVSEEVDEGGGGSCAG</sequence>
<gene>
    <name evidence="5" type="primary">LOC103710977</name>
</gene>
<dbReference type="PROSITE" id="PS50966">
    <property type="entry name" value="ZF_SWIM"/>
    <property type="match status" value="1"/>
</dbReference>
<dbReference type="PANTHER" id="PTHR21540">
    <property type="entry name" value="RING FINGER AND SWIM DOMAIN-CONTAINING PROTEIN 2"/>
    <property type="match status" value="1"/>
</dbReference>
<keyword evidence="1" id="KW-0479">Metal-binding</keyword>
<dbReference type="GeneID" id="103710977"/>
<feature type="domain" description="RING-type" evidence="2">
    <location>
        <begin position="152"/>
        <end position="198"/>
    </location>
</feature>
<evidence type="ECO:0000313" key="4">
    <source>
        <dbReference type="Proteomes" id="UP000228380"/>
    </source>
</evidence>
<dbReference type="OrthoDB" id="2122982at2759"/>
<dbReference type="SUPFAM" id="SSF57850">
    <property type="entry name" value="RING/U-box"/>
    <property type="match status" value="1"/>
</dbReference>